<comment type="caution">
    <text evidence="1">The sequence shown here is derived from an EMBL/GenBank/DDBJ whole genome shotgun (WGS) entry which is preliminary data.</text>
</comment>
<proteinExistence type="predicted"/>
<protein>
    <submittedName>
        <fullName evidence="1">Uncharacterized protein</fullName>
    </submittedName>
</protein>
<gene>
    <name evidence="1" type="ORF">LCGC14_0844530</name>
</gene>
<reference evidence="1" key="1">
    <citation type="journal article" date="2015" name="Nature">
        <title>Complex archaea that bridge the gap between prokaryotes and eukaryotes.</title>
        <authorList>
            <person name="Spang A."/>
            <person name="Saw J.H."/>
            <person name="Jorgensen S.L."/>
            <person name="Zaremba-Niedzwiedzka K."/>
            <person name="Martijn J."/>
            <person name="Lind A.E."/>
            <person name="van Eijk R."/>
            <person name="Schleper C."/>
            <person name="Guy L."/>
            <person name="Ettema T.J."/>
        </authorList>
    </citation>
    <scope>NUCLEOTIDE SEQUENCE</scope>
</reference>
<name>A0A0F9PGW3_9ZZZZ</name>
<accession>A0A0F9PGW3</accession>
<dbReference type="EMBL" id="LAZR01002491">
    <property type="protein sequence ID" value="KKN29379.1"/>
    <property type="molecule type" value="Genomic_DNA"/>
</dbReference>
<dbReference type="AlphaFoldDB" id="A0A0F9PGW3"/>
<evidence type="ECO:0000313" key="1">
    <source>
        <dbReference type="EMBL" id="KKN29379.1"/>
    </source>
</evidence>
<sequence length="62" mass="7161">MGLSDANESYFQTCWLTLKAMRPRTAKLMDQIEIEVFGIKLTEKKPEKKKKNADNEQKSTVV</sequence>
<organism evidence="1">
    <name type="scientific">marine sediment metagenome</name>
    <dbReference type="NCBI Taxonomy" id="412755"/>
    <lineage>
        <taxon>unclassified sequences</taxon>
        <taxon>metagenomes</taxon>
        <taxon>ecological metagenomes</taxon>
    </lineage>
</organism>